<protein>
    <submittedName>
        <fullName evidence="4">Uncharacterized protein</fullName>
    </submittedName>
</protein>
<proteinExistence type="predicted"/>
<evidence type="ECO:0000256" key="2">
    <source>
        <dbReference type="PROSITE-ProRule" id="PRU00504"/>
    </source>
</evidence>
<name>A0ABQ6LZ42_9GAMM</name>
<evidence type="ECO:0000256" key="1">
    <source>
        <dbReference type="ARBA" id="ARBA00022737"/>
    </source>
</evidence>
<evidence type="ECO:0000313" key="5">
    <source>
        <dbReference type="Proteomes" id="UP001224392"/>
    </source>
</evidence>
<comment type="caution">
    <text evidence="4">The sequence shown here is derived from an EMBL/GenBank/DDBJ whole genome shotgun (WGS) entry which is preliminary data.</text>
</comment>
<evidence type="ECO:0000256" key="3">
    <source>
        <dbReference type="SAM" id="SignalP"/>
    </source>
</evidence>
<dbReference type="Pfam" id="PF01436">
    <property type="entry name" value="NHL"/>
    <property type="match status" value="1"/>
</dbReference>
<feature type="chain" id="PRO_5046614396" evidence="3">
    <location>
        <begin position="20"/>
        <end position="362"/>
    </location>
</feature>
<feature type="repeat" description="NHL" evidence="2">
    <location>
        <begin position="230"/>
        <end position="272"/>
    </location>
</feature>
<dbReference type="Gene3D" id="2.120.10.30">
    <property type="entry name" value="TolB, C-terminal domain"/>
    <property type="match status" value="2"/>
</dbReference>
<reference evidence="4 5" key="1">
    <citation type="submission" date="2023-04" db="EMBL/GenBank/DDBJ databases">
        <title>Marinobulbifer ophiurae gen. nov., sp. Nov., isolate from tissue of brittle star Ophioplocus japonicus.</title>
        <authorList>
            <person name="Kawano K."/>
            <person name="Sawayama S."/>
            <person name="Nakagawa S."/>
        </authorList>
    </citation>
    <scope>NUCLEOTIDE SEQUENCE [LARGE SCALE GENOMIC DNA]</scope>
    <source>
        <strain evidence="4 5">NKW57</strain>
    </source>
</reference>
<keyword evidence="1" id="KW-0677">Repeat</keyword>
<dbReference type="PROSITE" id="PS51125">
    <property type="entry name" value="NHL"/>
    <property type="match status" value="1"/>
</dbReference>
<organism evidence="4 5">
    <name type="scientific">Biformimicrobium ophioploci</name>
    <dbReference type="NCBI Taxonomy" id="3036711"/>
    <lineage>
        <taxon>Bacteria</taxon>
        <taxon>Pseudomonadati</taxon>
        <taxon>Pseudomonadota</taxon>
        <taxon>Gammaproteobacteria</taxon>
        <taxon>Cellvibrionales</taxon>
        <taxon>Microbulbiferaceae</taxon>
        <taxon>Biformimicrobium</taxon>
    </lineage>
</organism>
<accession>A0ABQ6LZ42</accession>
<dbReference type="PANTHER" id="PTHR24104">
    <property type="entry name" value="E3 UBIQUITIN-PROTEIN LIGASE NHLRC1-RELATED"/>
    <property type="match status" value="1"/>
</dbReference>
<dbReference type="EMBL" id="BSYJ01000003">
    <property type="protein sequence ID" value="GMG87351.1"/>
    <property type="molecule type" value="Genomic_DNA"/>
</dbReference>
<dbReference type="RefSeq" id="WP_285763982.1">
    <property type="nucleotide sequence ID" value="NZ_BSYJ01000003.1"/>
</dbReference>
<feature type="signal peptide" evidence="3">
    <location>
        <begin position="1"/>
        <end position="19"/>
    </location>
</feature>
<dbReference type="InterPro" id="IPR050952">
    <property type="entry name" value="TRIM-NHL_E3_ligases"/>
</dbReference>
<dbReference type="PANTHER" id="PTHR24104:SF25">
    <property type="entry name" value="PROTEIN LIN-41"/>
    <property type="match status" value="1"/>
</dbReference>
<evidence type="ECO:0000313" key="4">
    <source>
        <dbReference type="EMBL" id="GMG87351.1"/>
    </source>
</evidence>
<keyword evidence="3" id="KW-0732">Signal</keyword>
<sequence>MKSYSLVLMLAIGGGLYGAATAIADPAPALDNGTEVIGQGEFRYRYRADKLVLPETITSTWQHVHGITLGPDNDIFVTYSTDGQQNEDTRALAHFDLDGSFLGTLGSAAMARGNPHGLDGQEEQGQFYLYHSNFDGRVTKTDKDGQLLWSFEGAPAQPAYENDWLAMVQGWIIDGAFSLFSKNLTLFPTAYMPCNVAFHPSEEAFYMADCYGSSLIHKFSTRDGSYQEVSFGGPGEQPGQFNTPHGLIYDPRQQQLLVADRGNSRLQYIDLAGNPVSEVTADAIAEPCDFDVMGEYLLIPDLSGHLVILDGNNQVVSKIEVAQQLGEQGVKYPHDAIFLPNQDIIVATWNPGTLTYWERVED</sequence>
<dbReference type="InterPro" id="IPR001258">
    <property type="entry name" value="NHL_repeat"/>
</dbReference>
<gene>
    <name evidence="4" type="ORF">MNKW57_16720</name>
</gene>
<keyword evidence="5" id="KW-1185">Reference proteome</keyword>
<dbReference type="SUPFAM" id="SSF75011">
    <property type="entry name" value="3-carboxy-cis,cis-mucoante lactonizing enzyme"/>
    <property type="match status" value="1"/>
</dbReference>
<dbReference type="Proteomes" id="UP001224392">
    <property type="component" value="Unassembled WGS sequence"/>
</dbReference>
<dbReference type="InterPro" id="IPR011042">
    <property type="entry name" value="6-blade_b-propeller_TolB-like"/>
</dbReference>